<protein>
    <recommendedName>
        <fullName evidence="5">GH84 domain-containing protein</fullName>
    </recommendedName>
</protein>
<comment type="caution">
    <text evidence="6">The sequence shown here is derived from an EMBL/GenBank/DDBJ whole genome shotgun (WGS) entry which is preliminary data.</text>
</comment>
<keyword evidence="4" id="KW-0732">Signal</keyword>
<organism evidence="6 7">
    <name type="scientific">Porphyromonas canoris</name>
    <dbReference type="NCBI Taxonomy" id="36875"/>
    <lineage>
        <taxon>Bacteria</taxon>
        <taxon>Pseudomonadati</taxon>
        <taxon>Bacteroidota</taxon>
        <taxon>Bacteroidia</taxon>
        <taxon>Bacteroidales</taxon>
        <taxon>Porphyromonadaceae</taxon>
        <taxon>Porphyromonas</taxon>
    </lineage>
</organism>
<dbReference type="SUPFAM" id="SSF140657">
    <property type="entry name" value="Hyaluronidase post-catalytic domain-like"/>
    <property type="match status" value="1"/>
</dbReference>
<feature type="chain" id="PRO_5046468108" description="GH84 domain-containing protein" evidence="4">
    <location>
        <begin position="24"/>
        <end position="741"/>
    </location>
</feature>
<dbReference type="PANTHER" id="PTHR13170:SF16">
    <property type="entry name" value="PROTEIN O-GLCNACASE"/>
    <property type="match status" value="1"/>
</dbReference>
<dbReference type="PROSITE" id="PS52009">
    <property type="entry name" value="GH84"/>
    <property type="match status" value="1"/>
</dbReference>
<dbReference type="Gene3D" id="2.60.40.1180">
    <property type="entry name" value="Golgi alpha-mannosidase II"/>
    <property type="match status" value="1"/>
</dbReference>
<keyword evidence="1 3" id="KW-0378">Hydrolase</keyword>
<name>A0ABR4XMV4_9PORP</name>
<feature type="domain" description="GH84" evidence="5">
    <location>
        <begin position="152"/>
        <end position="419"/>
    </location>
</feature>
<dbReference type="NCBIfam" id="NF041654">
    <property type="entry name" value="GlcNAcase"/>
    <property type="match status" value="1"/>
</dbReference>
<comment type="similarity">
    <text evidence="3">Belongs to the glycosyl hydrolase 84 family.</text>
</comment>
<dbReference type="Pfam" id="PF07555">
    <property type="entry name" value="NAGidase"/>
    <property type="match status" value="1"/>
</dbReference>
<dbReference type="EMBL" id="JQZV01000003">
    <property type="protein sequence ID" value="KGN93421.1"/>
    <property type="molecule type" value="Genomic_DNA"/>
</dbReference>
<evidence type="ECO:0000256" key="4">
    <source>
        <dbReference type="SAM" id="SignalP"/>
    </source>
</evidence>
<reference evidence="6 7" key="1">
    <citation type="submission" date="2014-08" db="EMBL/GenBank/DDBJ databases">
        <title>Porphyromonas canoris strain:OH2762 Genome sequencing.</title>
        <authorList>
            <person name="Wallis C."/>
            <person name="Deusch O."/>
            <person name="O'Flynn C."/>
            <person name="Davis I."/>
            <person name="Jospin G."/>
            <person name="Darling A.E."/>
            <person name="Coil D.A."/>
            <person name="Alexiev A."/>
            <person name="Horsfall A."/>
            <person name="Kirkwood N."/>
            <person name="Harris S."/>
            <person name="Eisen J.A."/>
        </authorList>
    </citation>
    <scope>NUCLEOTIDE SEQUENCE [LARGE SCALE GENOMIC DNA]</scope>
    <source>
        <strain evidence="7">COT-108 OH2762</strain>
    </source>
</reference>
<proteinExistence type="inferred from homology"/>
<dbReference type="Gene3D" id="1.20.58.460">
    <property type="entry name" value="Hyaluronidase post-catalytic domain-like"/>
    <property type="match status" value="1"/>
</dbReference>
<dbReference type="Pfam" id="PF02838">
    <property type="entry name" value="Glyco_hydro_20b"/>
    <property type="match status" value="1"/>
</dbReference>
<evidence type="ECO:0000256" key="1">
    <source>
        <dbReference type="ARBA" id="ARBA00022801"/>
    </source>
</evidence>
<evidence type="ECO:0000313" key="6">
    <source>
        <dbReference type="EMBL" id="KGN93421.1"/>
    </source>
</evidence>
<dbReference type="InterPro" id="IPR049478">
    <property type="entry name" value="BT_4395-like_hel"/>
</dbReference>
<dbReference type="InterPro" id="IPR051822">
    <property type="entry name" value="Glycosyl_Hydrolase_84"/>
</dbReference>
<dbReference type="Pfam" id="PF21809">
    <property type="entry name" value="Glyco_hydro_84_hel"/>
    <property type="match status" value="1"/>
</dbReference>
<evidence type="ECO:0000259" key="5">
    <source>
        <dbReference type="PROSITE" id="PS52009"/>
    </source>
</evidence>
<dbReference type="Gene3D" id="3.20.20.80">
    <property type="entry name" value="Glycosidases"/>
    <property type="match status" value="1"/>
</dbReference>
<feature type="signal peptide" evidence="4">
    <location>
        <begin position="1"/>
        <end position="23"/>
    </location>
</feature>
<dbReference type="PANTHER" id="PTHR13170">
    <property type="entry name" value="O-GLCNACASE"/>
    <property type="match status" value="1"/>
</dbReference>
<accession>A0ABR4XMV4</accession>
<evidence type="ECO:0000256" key="3">
    <source>
        <dbReference type="PROSITE-ProRule" id="PRU01353"/>
    </source>
</evidence>
<dbReference type="InterPro" id="IPR017853">
    <property type="entry name" value="GH"/>
</dbReference>
<gene>
    <name evidence="6" type="ORF">HQ43_01955</name>
</gene>
<dbReference type="SUPFAM" id="SSF51445">
    <property type="entry name" value="(Trans)glycosidases"/>
    <property type="match status" value="1"/>
</dbReference>
<evidence type="ECO:0000313" key="7">
    <source>
        <dbReference type="Proteomes" id="UP000030101"/>
    </source>
</evidence>
<dbReference type="InterPro" id="IPR048162">
    <property type="entry name" value="O-GlcNAcase_BT_4395-like"/>
</dbReference>
<dbReference type="InterPro" id="IPR011496">
    <property type="entry name" value="O-GlcNAcase_cat"/>
</dbReference>
<keyword evidence="2 3" id="KW-0326">Glycosidase</keyword>
<dbReference type="InterPro" id="IPR015882">
    <property type="entry name" value="HEX_bac_N"/>
</dbReference>
<dbReference type="SUPFAM" id="SSF55545">
    <property type="entry name" value="beta-N-acetylhexosaminidase-like domain"/>
    <property type="match status" value="1"/>
</dbReference>
<feature type="active site" description="Proton donor" evidence="3">
    <location>
        <position position="267"/>
    </location>
</feature>
<keyword evidence="7" id="KW-1185">Reference proteome</keyword>
<dbReference type="Proteomes" id="UP000030101">
    <property type="component" value="Unassembled WGS sequence"/>
</dbReference>
<dbReference type="Pfam" id="PF18344">
    <property type="entry name" value="CBM32"/>
    <property type="match status" value="1"/>
</dbReference>
<dbReference type="InterPro" id="IPR029018">
    <property type="entry name" value="Hex-like_dom2"/>
</dbReference>
<evidence type="ECO:0000256" key="2">
    <source>
        <dbReference type="ARBA" id="ARBA00023295"/>
    </source>
</evidence>
<dbReference type="Gene3D" id="3.30.379.10">
    <property type="entry name" value="Chitobiase/beta-hexosaminidase domain 2-like"/>
    <property type="match status" value="1"/>
</dbReference>
<dbReference type="InterPro" id="IPR013780">
    <property type="entry name" value="Glyco_hydro_b"/>
</dbReference>
<sequence>MMSLRTVLLSCSLLLGSSSLAWAQKQNPSPIPHSIVWGDTPIALSQYNPVAKGEKWADKSAYGKLLEFTLQRQIKSKAFTITIGEVGDRAVSRYAKSVPNKSGAYYLKVDKQGAWVVGADETGTFYGVSTLLDILSREEVYPVEIKDAPDVEDRGVVEGFYGTPWSFEARMSMIEAIGESKMNIYIYGPKDDPYHSSPHWRAPYPADEAEKIRRLVEVANRNKVQFVWAIHPGKDIKWNEEDRQNLLSKFDAMYQKGVRAYAVFFDDISGEGTKAEKQAELLNFLHTNFVAKKGDVAPLIICPTEYNKGWANVKGGYLKTLGQNLHPSIRIMWTGNTVVADIDVPTMEWINEQIGRKAYIWWNYPVTDYVRDHILLGPVYGNSKEIADKVSGFVSNPMEHAEASKIAVYSVGDYLWNMKSFDPKTSWLSSLRKVMPQSYKALEVVGKHNSDLGENGHRYRREESSHIAPIMQKWLTGTATPEEREAIRSEYEQMEECGDILLHSTDNPQLLKEIGVWLPMFIHVGSLGQEVIALQDAAIKGDRTAFMKHYYRIRTLQQEMYKIDTGADLHPHQPGVKSAEKVMLPAATKLFATLVSQYNKQYGTDLKSDQQYLPHKIYTNNPAFEHQPLTYSKRNLFIVKKLEYTTMATGDYVGILLDNLYTITELRLNIGMEDWPEGLTLLAGESVDTVKPVELQQNARNKKLFEAKRGDVIKAKIIFIRNNGTKPVDIRLEQFFFTPKN</sequence>